<dbReference type="Pfam" id="PF02595">
    <property type="entry name" value="Gly_kinase"/>
    <property type="match status" value="1"/>
</dbReference>
<reference evidence="5 6" key="1">
    <citation type="submission" date="2023-03" db="EMBL/GenBank/DDBJ databases">
        <title>Paludisphaera mucosa sp. nov. a novel planctomycete from northern fen.</title>
        <authorList>
            <person name="Ivanova A."/>
        </authorList>
    </citation>
    <scope>NUCLEOTIDE SEQUENCE [LARGE SCALE GENOMIC DNA]</scope>
    <source>
        <strain evidence="5 6">Pla2</strain>
    </source>
</reference>
<comment type="caution">
    <text evidence="5">The sequence shown here is derived from an EMBL/GenBank/DDBJ whole genome shotgun (WGS) entry which is preliminary data.</text>
</comment>
<dbReference type="EC" id="2.7.1.31" evidence="5"/>
<accession>A0ABT6F9M4</accession>
<dbReference type="PANTHER" id="PTHR21599">
    <property type="entry name" value="GLYCERATE KINASE"/>
    <property type="match status" value="1"/>
</dbReference>
<evidence type="ECO:0000313" key="5">
    <source>
        <dbReference type="EMBL" id="MDG3004181.1"/>
    </source>
</evidence>
<protein>
    <submittedName>
        <fullName evidence="5">Glycerate kinase</fullName>
        <ecNumber evidence="5">2.7.1.31</ecNumber>
    </submittedName>
</protein>
<dbReference type="InterPro" id="IPR036129">
    <property type="entry name" value="Glycerate_kinase_sf"/>
</dbReference>
<organism evidence="5 6">
    <name type="scientific">Paludisphaera mucosa</name>
    <dbReference type="NCBI Taxonomy" id="3030827"/>
    <lineage>
        <taxon>Bacteria</taxon>
        <taxon>Pseudomonadati</taxon>
        <taxon>Planctomycetota</taxon>
        <taxon>Planctomycetia</taxon>
        <taxon>Isosphaerales</taxon>
        <taxon>Isosphaeraceae</taxon>
        <taxon>Paludisphaera</taxon>
    </lineage>
</organism>
<evidence type="ECO:0000256" key="4">
    <source>
        <dbReference type="PIRNR" id="PIRNR006078"/>
    </source>
</evidence>
<keyword evidence="3 4" id="KW-0418">Kinase</keyword>
<gene>
    <name evidence="5" type="ORF">PZE19_10375</name>
</gene>
<dbReference type="InterPro" id="IPR018193">
    <property type="entry name" value="Glyc_kinase_flavodox-like_fold"/>
</dbReference>
<dbReference type="SUPFAM" id="SSF110738">
    <property type="entry name" value="Glycerate kinase I"/>
    <property type="match status" value="1"/>
</dbReference>
<evidence type="ECO:0000256" key="2">
    <source>
        <dbReference type="ARBA" id="ARBA00022679"/>
    </source>
</evidence>
<dbReference type="InterPro" id="IPR004381">
    <property type="entry name" value="Glycerate_kinase"/>
</dbReference>
<keyword evidence="2 4" id="KW-0808">Transferase</keyword>
<dbReference type="NCBIfam" id="TIGR00045">
    <property type="entry name" value="glycerate kinase"/>
    <property type="match status" value="1"/>
</dbReference>
<proteinExistence type="inferred from homology"/>
<dbReference type="Gene3D" id="3.90.1510.10">
    <property type="entry name" value="Glycerate kinase, domain 2"/>
    <property type="match status" value="1"/>
</dbReference>
<evidence type="ECO:0000256" key="1">
    <source>
        <dbReference type="ARBA" id="ARBA00006284"/>
    </source>
</evidence>
<sequence>MRIVIAPDKFKGSLTAAEAARAIARGVHAADPKADVVAAPMADGGEGIVEALVAATDGSFREIRVTGPMGEPIAARYGLLGDGRTAVVEMAKAAGLVLVPKDRRDPLRATTRGVGELILAAAGTGVHRLIVGIGGSATNDGGAGLAQALGYRLIDAQGREIGPGGGPLADLDRIERDGAARALTGVEIAVACDVTNPLCGPSGASAVYGPQKGATPAMVEQLDRNLARLAEAIERDLGVAVAEIPGAGAAGGLGAGLVAFAGGRLEPGIDLVIEAVGLADKLRGADLCLTGEGSLDAQSAFGKTAVGVARLARSLGVPTFALVGSIGEGAEQCLAQGLDAYFPICPGPMSLDDAMARAPDLLARAAEQAVRGFLAGVRPSSKRIHVHE</sequence>
<dbReference type="EMBL" id="JARRAG010000002">
    <property type="protein sequence ID" value="MDG3004181.1"/>
    <property type="molecule type" value="Genomic_DNA"/>
</dbReference>
<name>A0ABT6F9M4_9BACT</name>
<keyword evidence="6" id="KW-1185">Reference proteome</keyword>
<dbReference type="GO" id="GO:0008887">
    <property type="term" value="F:glycerate kinase activity"/>
    <property type="evidence" value="ECO:0007669"/>
    <property type="project" value="UniProtKB-EC"/>
</dbReference>
<evidence type="ECO:0000256" key="3">
    <source>
        <dbReference type="ARBA" id="ARBA00022777"/>
    </source>
</evidence>
<dbReference type="PIRSF" id="PIRSF006078">
    <property type="entry name" value="GlxK"/>
    <property type="match status" value="1"/>
</dbReference>
<comment type="similarity">
    <text evidence="1 4">Belongs to the glycerate kinase type-1 family.</text>
</comment>
<dbReference type="RefSeq" id="WP_277860542.1">
    <property type="nucleotide sequence ID" value="NZ_JARRAG010000002.1"/>
</dbReference>
<dbReference type="Proteomes" id="UP001216907">
    <property type="component" value="Unassembled WGS sequence"/>
</dbReference>
<dbReference type="InterPro" id="IPR018197">
    <property type="entry name" value="Glycerate_kinase_RE-like"/>
</dbReference>
<evidence type="ECO:0000313" key="6">
    <source>
        <dbReference type="Proteomes" id="UP001216907"/>
    </source>
</evidence>
<dbReference type="Gene3D" id="3.40.50.10350">
    <property type="entry name" value="Glycerate kinase, domain 1"/>
    <property type="match status" value="1"/>
</dbReference>
<dbReference type="PANTHER" id="PTHR21599:SF0">
    <property type="entry name" value="GLYCERATE KINASE"/>
    <property type="match status" value="1"/>
</dbReference>